<reference evidence="1 2" key="1">
    <citation type="journal article" date="2019" name="Nat. Med.">
        <title>A library of human gut bacterial isolates paired with longitudinal multiomics data enables mechanistic microbiome research.</title>
        <authorList>
            <person name="Poyet M."/>
            <person name="Groussin M."/>
            <person name="Gibbons S.M."/>
            <person name="Avila-Pacheco J."/>
            <person name="Jiang X."/>
            <person name="Kearney S.M."/>
            <person name="Perrotta A.R."/>
            <person name="Berdy B."/>
            <person name="Zhao S."/>
            <person name="Lieberman T.D."/>
            <person name="Swanson P.K."/>
            <person name="Smith M."/>
            <person name="Roesemann S."/>
            <person name="Alexander J.E."/>
            <person name="Rich S.A."/>
            <person name="Livny J."/>
            <person name="Vlamakis H."/>
            <person name="Clish C."/>
            <person name="Bullock K."/>
            <person name="Deik A."/>
            <person name="Scott J."/>
            <person name="Pierce K.A."/>
            <person name="Xavier R.J."/>
            <person name="Alm E.J."/>
        </authorList>
    </citation>
    <scope>NUCLEOTIDE SEQUENCE [LARGE SCALE GENOMIC DNA]</scope>
    <source>
        <strain evidence="1 2">BIOML-A3</strain>
    </source>
</reference>
<name>A0ABW9S046_9FIRM</name>
<organism evidence="1 2">
    <name type="scientific">Phascolarctobacterium faecium</name>
    <dbReference type="NCBI Taxonomy" id="33025"/>
    <lineage>
        <taxon>Bacteria</taxon>
        <taxon>Bacillati</taxon>
        <taxon>Bacillota</taxon>
        <taxon>Negativicutes</taxon>
        <taxon>Acidaminococcales</taxon>
        <taxon>Acidaminococcaceae</taxon>
        <taxon>Phascolarctobacterium</taxon>
    </lineage>
</organism>
<evidence type="ECO:0000313" key="2">
    <source>
        <dbReference type="Proteomes" id="UP000443070"/>
    </source>
</evidence>
<sequence>MLVYCRCIGFYNVAALVAISQIILHVAQRLVLFFEALPHKLWFEGNLLSMRLLTVFVK</sequence>
<evidence type="ECO:0000313" key="1">
    <source>
        <dbReference type="EMBL" id="MTU03293.1"/>
    </source>
</evidence>
<keyword evidence="2" id="KW-1185">Reference proteome</keyword>
<gene>
    <name evidence="1" type="ORF">GMD18_02605</name>
</gene>
<dbReference type="Proteomes" id="UP000443070">
    <property type="component" value="Unassembled WGS sequence"/>
</dbReference>
<proteinExistence type="predicted"/>
<dbReference type="EMBL" id="WNBW01000001">
    <property type="protein sequence ID" value="MTU03293.1"/>
    <property type="molecule type" value="Genomic_DNA"/>
</dbReference>
<protein>
    <submittedName>
        <fullName evidence="1">Uncharacterized protein</fullName>
    </submittedName>
</protein>
<accession>A0ABW9S046</accession>
<comment type="caution">
    <text evidence="1">The sequence shown here is derived from an EMBL/GenBank/DDBJ whole genome shotgun (WGS) entry which is preliminary data.</text>
</comment>